<reference evidence="2 3" key="1">
    <citation type="submission" date="2016-10" db="EMBL/GenBank/DDBJ databases">
        <authorList>
            <person name="de Groot N.N."/>
        </authorList>
    </citation>
    <scope>NUCLEOTIDE SEQUENCE [LARGE SCALE GENOMIC DNA]</scope>
    <source>
        <strain evidence="2 3">KH2T6</strain>
    </source>
</reference>
<organism evidence="2 3">
    <name type="scientific">Ruminococcus albus</name>
    <dbReference type="NCBI Taxonomy" id="1264"/>
    <lineage>
        <taxon>Bacteria</taxon>
        <taxon>Bacillati</taxon>
        <taxon>Bacillota</taxon>
        <taxon>Clostridia</taxon>
        <taxon>Eubacteriales</taxon>
        <taxon>Oscillospiraceae</taxon>
        <taxon>Ruminococcus</taxon>
    </lineage>
</organism>
<gene>
    <name evidence="2" type="ORF">SAMN05216469_103266</name>
</gene>
<feature type="compositionally biased region" description="Basic and acidic residues" evidence="1">
    <location>
        <begin position="1"/>
        <end position="10"/>
    </location>
</feature>
<sequence>MEKLVKRDFHQATSPEGITAKSDSTAMGDKYIINMMKEHGLYGTLIIGFQSDIKEFLHRNDEFVQYLDKDDIIHQSSLMGSGKYENSKDDTEFGKYIEKKSSAEE</sequence>
<dbReference type="Proteomes" id="UP000186015">
    <property type="component" value="Unassembled WGS sequence"/>
</dbReference>
<dbReference type="OrthoDB" id="9916483at2"/>
<accession>A0A1H7I6D6</accession>
<protein>
    <submittedName>
        <fullName evidence="2">Uncharacterized protein</fullName>
    </submittedName>
</protein>
<feature type="region of interest" description="Disordered" evidence="1">
    <location>
        <begin position="1"/>
        <end position="21"/>
    </location>
</feature>
<evidence type="ECO:0000256" key="1">
    <source>
        <dbReference type="SAM" id="MobiDB-lite"/>
    </source>
</evidence>
<evidence type="ECO:0000313" key="2">
    <source>
        <dbReference type="EMBL" id="SEK58099.1"/>
    </source>
</evidence>
<dbReference type="RefSeq" id="WP_074830837.1">
    <property type="nucleotide sequence ID" value="NZ_FOAT01000003.1"/>
</dbReference>
<proteinExistence type="predicted"/>
<evidence type="ECO:0000313" key="3">
    <source>
        <dbReference type="Proteomes" id="UP000186015"/>
    </source>
</evidence>
<feature type="compositionally biased region" description="Polar residues" evidence="1">
    <location>
        <begin position="11"/>
        <end position="21"/>
    </location>
</feature>
<dbReference type="AlphaFoldDB" id="A0A1H7I6D6"/>
<dbReference type="EMBL" id="FOAT01000003">
    <property type="protein sequence ID" value="SEK58099.1"/>
    <property type="molecule type" value="Genomic_DNA"/>
</dbReference>
<name>A0A1H7I6D6_RUMAL</name>